<dbReference type="PROSITE" id="PS51318">
    <property type="entry name" value="TAT"/>
    <property type="match status" value="1"/>
</dbReference>
<dbReference type="KEGG" id="clw:CLAC_04160"/>
<dbReference type="RefSeq" id="WP_053411814.1">
    <property type="nucleotide sequence ID" value="NZ_CP006841.1"/>
</dbReference>
<dbReference type="InterPro" id="IPR006311">
    <property type="entry name" value="TAT_signal"/>
</dbReference>
<dbReference type="AlphaFoldDB" id="A0A0K2GZ17"/>
<feature type="chain" id="PRO_5005477241" description="Secreted protein" evidence="1">
    <location>
        <begin position="30"/>
        <end position="228"/>
    </location>
</feature>
<organism evidence="2 3">
    <name type="scientific">Corynebacterium lactis RW2-5</name>
    <dbReference type="NCBI Taxonomy" id="1408189"/>
    <lineage>
        <taxon>Bacteria</taxon>
        <taxon>Bacillati</taxon>
        <taxon>Actinomycetota</taxon>
        <taxon>Actinomycetes</taxon>
        <taxon>Mycobacteriales</taxon>
        <taxon>Corynebacteriaceae</taxon>
        <taxon>Corynebacterium</taxon>
    </lineage>
</organism>
<name>A0A0K2GZ17_9CORY</name>
<sequence>MVSTGRSLLRRAAATLGASALLTAGIVPAASATPSLDFINGASPNIYGTVRNAINQPGVPEDIKEKLNKGIDFLTGEGPGEPGFKVPEGAPKTNQFLIPTMADKCIGGESRSIGLATSVPGPSPLPLPGVGEGQLGFIFTGLGTKPLAKQQNTEMNVYWINIANARTGKTTLENNGINAESGPAAVNATADTGKGLVFAVLSGGITTQEESGAVNCNYSPTAGIFPVM</sequence>
<gene>
    <name evidence="2" type="ORF">CLAC_04160</name>
</gene>
<evidence type="ECO:0008006" key="4">
    <source>
        <dbReference type="Google" id="ProtNLM"/>
    </source>
</evidence>
<reference evidence="2 3" key="1">
    <citation type="submission" date="2013-10" db="EMBL/GenBank/DDBJ databases">
        <title>Complete genome sequence of Corynebacterium lactis DSM 45799(T), isolated from raw cow milk.</title>
        <authorList>
            <person name="Ruckert C."/>
            <person name="Albersmeier A."/>
            <person name="Lipski A."/>
            <person name="Kalinowski J."/>
        </authorList>
    </citation>
    <scope>NUCLEOTIDE SEQUENCE [LARGE SCALE GENOMIC DNA]</scope>
    <source>
        <strain evidence="2 3">RW2-5</strain>
    </source>
</reference>
<dbReference type="EMBL" id="CP006841">
    <property type="protein sequence ID" value="ALA67030.1"/>
    <property type="molecule type" value="Genomic_DNA"/>
</dbReference>
<evidence type="ECO:0000313" key="2">
    <source>
        <dbReference type="EMBL" id="ALA67030.1"/>
    </source>
</evidence>
<dbReference type="STRING" id="1408189.CLAC_04160"/>
<keyword evidence="3" id="KW-1185">Reference proteome</keyword>
<proteinExistence type="predicted"/>
<dbReference type="OrthoDB" id="4424756at2"/>
<dbReference type="PATRIC" id="fig|1408189.4.peg.832"/>
<protein>
    <recommendedName>
        <fullName evidence="4">Secreted protein</fullName>
    </recommendedName>
</protein>
<feature type="signal peptide" evidence="1">
    <location>
        <begin position="1"/>
        <end position="29"/>
    </location>
</feature>
<evidence type="ECO:0000313" key="3">
    <source>
        <dbReference type="Proteomes" id="UP000058446"/>
    </source>
</evidence>
<accession>A0A0K2GZ17</accession>
<evidence type="ECO:0000256" key="1">
    <source>
        <dbReference type="SAM" id="SignalP"/>
    </source>
</evidence>
<dbReference type="Proteomes" id="UP000058446">
    <property type="component" value="Chromosome"/>
</dbReference>
<keyword evidence="1" id="KW-0732">Signal</keyword>